<feature type="compositionally biased region" description="Acidic residues" evidence="2">
    <location>
        <begin position="618"/>
        <end position="630"/>
    </location>
</feature>
<dbReference type="Proteomes" id="UP000195521">
    <property type="component" value="Unassembled WGS sequence"/>
</dbReference>
<feature type="domain" description="RING-type" evidence="3">
    <location>
        <begin position="147"/>
        <end position="211"/>
    </location>
</feature>
<dbReference type="EMBL" id="BDQF01000002">
    <property type="protein sequence ID" value="GAW79141.1"/>
    <property type="molecule type" value="Genomic_DNA"/>
</dbReference>
<dbReference type="GO" id="GO:0008270">
    <property type="term" value="F:zinc ion binding"/>
    <property type="evidence" value="ECO:0007669"/>
    <property type="project" value="UniProtKB-KW"/>
</dbReference>
<keyword evidence="1" id="KW-0479">Metal-binding</keyword>
<organism evidence="4 5">
    <name type="scientific">Plasmodium gonderi</name>
    <dbReference type="NCBI Taxonomy" id="77519"/>
    <lineage>
        <taxon>Eukaryota</taxon>
        <taxon>Sar</taxon>
        <taxon>Alveolata</taxon>
        <taxon>Apicomplexa</taxon>
        <taxon>Aconoidasida</taxon>
        <taxon>Haemosporida</taxon>
        <taxon>Plasmodiidae</taxon>
        <taxon>Plasmodium</taxon>
        <taxon>Plasmodium (Plasmodium)</taxon>
    </lineage>
</organism>
<feature type="compositionally biased region" description="Polar residues" evidence="2">
    <location>
        <begin position="397"/>
        <end position="410"/>
    </location>
</feature>
<feature type="region of interest" description="Disordered" evidence="2">
    <location>
        <begin position="615"/>
        <end position="639"/>
    </location>
</feature>
<evidence type="ECO:0000259" key="3">
    <source>
        <dbReference type="PROSITE" id="PS50089"/>
    </source>
</evidence>
<keyword evidence="1" id="KW-0863">Zinc-finger</keyword>
<dbReference type="GeneID" id="39745841"/>
<evidence type="ECO:0000256" key="1">
    <source>
        <dbReference type="PROSITE-ProRule" id="PRU00175"/>
    </source>
</evidence>
<feature type="compositionally biased region" description="Basic and acidic residues" evidence="2">
    <location>
        <begin position="660"/>
        <end position="674"/>
    </location>
</feature>
<sequence>MYIQYRLFSEHSVWRLLEINKSENYILASELKHIICKQSNINYQNKIDIYFSVYKEDHDEVGEGVYGDGDSNYTNEKNLQQKSTSGGEKEIIFLSGEDKIYNGTKILIHRNIKKKSNVSDITHKAKKEISVDVEEKQKINVPNEFLCKLCNCILIDSHIIVCSNNCGYSVCKSCILFYILNKFVIHNEKKTNPVIDMSRLKNTTVMCPLCNGLFKYCIWNKKLEMTLKKLLEERNDIDSFKFNVEERNSKFIRILEKFKIENFDNSAGDAGDAADAGGAGTVIAANIQPNSNIFEHEIFKAIEAKYILTSAKKKKTNDPLVVEEAKMCNHFLYLMSNNKLNCIKEFNLIYLEFENPIFDTVQKMNIKALYNQMTSSSPEPTDTSTPQLFTSGKFQSGTETTDLKMSNCSGDDTRNAIEREGNHGIKQNSNNENLQKKKETDNAEDKIDEDVYKQNKTYIIPISFVGGETSYSLIGIFYVKDTFKQITADSNADDETKGNLTTQQAVIQRFMNKWFMDEQRGNLNLSEKLKYGNIYTLGCIYMYEKICFFPARKQPIYNIINNKRQKSKKKNNIEISLDLRKFLDVVFSVNNYIKYGSRPNNYESKKVMAPIDIPFANTEEEEEDDEEEEKEEWRGKNTAIESDHMVADSTVLLHSAHNQVEEKRDLNEDIKERSGNSSTLAITGKTAEKGGAETVSTELGLTRQSEFQEILEILYDTKVPPVTIQKSFNVTNPYADYCALLPFLTKEDFFLFRKLQRIYKEKYLRHLYRHVKQNNLNMNIFFNAVNSVFFSTTR</sequence>
<evidence type="ECO:0000313" key="4">
    <source>
        <dbReference type="EMBL" id="GAW79141.1"/>
    </source>
</evidence>
<evidence type="ECO:0000256" key="2">
    <source>
        <dbReference type="SAM" id="MobiDB-lite"/>
    </source>
</evidence>
<dbReference type="AlphaFoldDB" id="A0A1Y1J9G0"/>
<dbReference type="OMA" id="DYCALLP"/>
<dbReference type="Gene3D" id="3.30.40.10">
    <property type="entry name" value="Zinc/RING finger domain, C3HC4 (zinc finger)"/>
    <property type="match status" value="1"/>
</dbReference>
<feature type="compositionally biased region" description="Basic and acidic residues" evidence="2">
    <location>
        <begin position="434"/>
        <end position="446"/>
    </location>
</feature>
<feature type="compositionally biased region" description="Basic and acidic residues" evidence="2">
    <location>
        <begin position="411"/>
        <end position="423"/>
    </location>
</feature>
<keyword evidence="5" id="KW-1185">Reference proteome</keyword>
<dbReference type="InterPro" id="IPR013083">
    <property type="entry name" value="Znf_RING/FYVE/PHD"/>
</dbReference>
<feature type="region of interest" description="Disordered" evidence="2">
    <location>
        <begin position="397"/>
        <end position="446"/>
    </location>
</feature>
<accession>A0A1Y1J9G0</accession>
<dbReference type="RefSeq" id="XP_028541730.1">
    <property type="nucleotide sequence ID" value="XM_028685929.1"/>
</dbReference>
<evidence type="ECO:0000313" key="5">
    <source>
        <dbReference type="Proteomes" id="UP000195521"/>
    </source>
</evidence>
<feature type="region of interest" description="Disordered" evidence="2">
    <location>
        <begin position="660"/>
        <end position="691"/>
    </location>
</feature>
<dbReference type="PROSITE" id="PS50089">
    <property type="entry name" value="ZF_RING_2"/>
    <property type="match status" value="1"/>
</dbReference>
<proteinExistence type="predicted"/>
<reference evidence="5" key="1">
    <citation type="submission" date="2017-04" db="EMBL/GenBank/DDBJ databases">
        <title>Plasmodium gonderi genome.</title>
        <authorList>
            <person name="Arisue N."/>
            <person name="Honma H."/>
            <person name="Kawai S."/>
            <person name="Tougan T."/>
            <person name="Tanabe K."/>
            <person name="Horii T."/>
        </authorList>
    </citation>
    <scope>NUCLEOTIDE SEQUENCE [LARGE SCALE GENOMIC DNA]</scope>
    <source>
        <strain evidence="5">ATCC 30045</strain>
    </source>
</reference>
<keyword evidence="1" id="KW-0862">Zinc</keyword>
<gene>
    <name evidence="4" type="ORF">PGO_021110</name>
</gene>
<protein>
    <recommendedName>
        <fullName evidence="3">RING-type domain-containing protein</fullName>
    </recommendedName>
</protein>
<dbReference type="OrthoDB" id="341679at2759"/>
<dbReference type="InterPro" id="IPR001841">
    <property type="entry name" value="Znf_RING"/>
</dbReference>
<comment type="caution">
    <text evidence="4">The sequence shown here is derived from an EMBL/GenBank/DDBJ whole genome shotgun (WGS) entry which is preliminary data.</text>
</comment>
<name>A0A1Y1J9G0_PLAGO</name>